<dbReference type="EC" id="3.1.6.1" evidence="4"/>
<reference evidence="4 5" key="1">
    <citation type="submission" date="2019-02" db="EMBL/GenBank/DDBJ databases">
        <title>Deep-cultivation of Planctomycetes and their phenomic and genomic characterization uncovers novel biology.</title>
        <authorList>
            <person name="Wiegand S."/>
            <person name="Jogler M."/>
            <person name="Boedeker C."/>
            <person name="Pinto D."/>
            <person name="Vollmers J."/>
            <person name="Rivas-Marin E."/>
            <person name="Kohn T."/>
            <person name="Peeters S.H."/>
            <person name="Heuer A."/>
            <person name="Rast P."/>
            <person name="Oberbeckmann S."/>
            <person name="Bunk B."/>
            <person name="Jeske O."/>
            <person name="Meyerdierks A."/>
            <person name="Storesund J.E."/>
            <person name="Kallscheuer N."/>
            <person name="Luecker S."/>
            <person name="Lage O.M."/>
            <person name="Pohl T."/>
            <person name="Merkel B.J."/>
            <person name="Hornburger P."/>
            <person name="Mueller R.-W."/>
            <person name="Bruemmer F."/>
            <person name="Labrenz M."/>
            <person name="Spormann A.M."/>
            <person name="Op den Camp H."/>
            <person name="Overmann J."/>
            <person name="Amann R."/>
            <person name="Jetten M.S.M."/>
            <person name="Mascher T."/>
            <person name="Medema M.H."/>
            <person name="Devos D.P."/>
            <person name="Kaster A.-K."/>
            <person name="Ovreas L."/>
            <person name="Rohde M."/>
            <person name="Galperin M.Y."/>
            <person name="Jogler C."/>
        </authorList>
    </citation>
    <scope>NUCLEOTIDE SEQUENCE [LARGE SCALE GENOMIC DNA]</scope>
    <source>
        <strain evidence="4 5">ETA_A8</strain>
    </source>
</reference>
<feature type="signal peptide" evidence="2">
    <location>
        <begin position="1"/>
        <end position="26"/>
    </location>
</feature>
<sequence precursor="true">MPHIWPIAFAITLAIALPCGQSTSLAADGPRDQPNVLLIVADDMGYSDLGCFGGEINTPHLDALAARGLRGTNFYVAPSCSPSRSMLLSGTDNHIAGIGNMAEWTGPTQRGKPGYEGHLNNRVVTIASLLREAGYHTCMAAKWHLGEKPDQWPAKRGFERDFALLQGAGTHWSDMLGLLPSEPRVTFTRNGEKVKELPADYYSSRYFTDFVMQSIDENSRDGKPFFAYLGYQAPHGPLALPAEWRDKYKGRYDKGYDAIRAERLDRQKKLGIVGKDVVTFPRLPNIPAWEKLTDEQRRHAARKMELYAAMIEYMDDQIGRLIEHLKKSGKYDNSLIVFLSDNGAAGEDMAELVAKLAPTAKDWFDKTFDNRPENWGHPGSCVEYGPSWAQVSSVPFRLFKGVEAEGGIRAPLIVSGPGVKHAGAINHSVLHVMDILPTLLESAGVEHPAMKQGTTVARPQGKSMWPLLAGRETATRSDSDWLGWELFGNRAIRQGDWKLLYLMKGAGGTGDWELFNLREDPAELHDLSAKYPDKRKTLLKFWDEYVTRNGVIVSEAGPYAQQKP</sequence>
<dbReference type="KEGG" id="aagg:ETAA8_57700"/>
<dbReference type="PANTHER" id="PTHR42693">
    <property type="entry name" value="ARYLSULFATASE FAMILY MEMBER"/>
    <property type="match status" value="1"/>
</dbReference>
<dbReference type="EMBL" id="CP036274">
    <property type="protein sequence ID" value="QDU30624.1"/>
    <property type="molecule type" value="Genomic_DNA"/>
</dbReference>
<dbReference type="InterPro" id="IPR017850">
    <property type="entry name" value="Alkaline_phosphatase_core_sf"/>
</dbReference>
<dbReference type="Proteomes" id="UP000315017">
    <property type="component" value="Chromosome"/>
</dbReference>
<feature type="chain" id="PRO_5022006343" evidence="2">
    <location>
        <begin position="27"/>
        <end position="564"/>
    </location>
</feature>
<dbReference type="Gene3D" id="3.40.720.10">
    <property type="entry name" value="Alkaline Phosphatase, subunit A"/>
    <property type="match status" value="1"/>
</dbReference>
<dbReference type="RefSeq" id="WP_145096416.1">
    <property type="nucleotide sequence ID" value="NZ_CP036274.1"/>
</dbReference>
<evidence type="ECO:0000259" key="3">
    <source>
        <dbReference type="Pfam" id="PF00884"/>
    </source>
</evidence>
<dbReference type="PANTHER" id="PTHR42693:SF33">
    <property type="entry name" value="ARYLSULFATASE"/>
    <property type="match status" value="1"/>
</dbReference>
<keyword evidence="4" id="KW-0378">Hydrolase</keyword>
<dbReference type="InterPro" id="IPR050738">
    <property type="entry name" value="Sulfatase"/>
</dbReference>
<keyword evidence="5" id="KW-1185">Reference proteome</keyword>
<dbReference type="OrthoDB" id="9803751at2"/>
<accession>A0A517YK77</accession>
<gene>
    <name evidence="4" type="primary">atsA_53</name>
    <name evidence="4" type="ORF">ETAA8_57700</name>
</gene>
<keyword evidence="2" id="KW-0732">Signal</keyword>
<evidence type="ECO:0000256" key="2">
    <source>
        <dbReference type="SAM" id="SignalP"/>
    </source>
</evidence>
<dbReference type="GO" id="GO:0004065">
    <property type="term" value="F:arylsulfatase activity"/>
    <property type="evidence" value="ECO:0007669"/>
    <property type="project" value="UniProtKB-EC"/>
</dbReference>
<comment type="similarity">
    <text evidence="1">Belongs to the sulfatase family.</text>
</comment>
<dbReference type="Gene3D" id="3.30.1120.10">
    <property type="match status" value="1"/>
</dbReference>
<dbReference type="CDD" id="cd16025">
    <property type="entry name" value="PAS_like"/>
    <property type="match status" value="1"/>
</dbReference>
<evidence type="ECO:0000313" key="5">
    <source>
        <dbReference type="Proteomes" id="UP000315017"/>
    </source>
</evidence>
<proteinExistence type="inferred from homology"/>
<dbReference type="AlphaFoldDB" id="A0A517YK77"/>
<evidence type="ECO:0000313" key="4">
    <source>
        <dbReference type="EMBL" id="QDU30624.1"/>
    </source>
</evidence>
<evidence type="ECO:0000256" key="1">
    <source>
        <dbReference type="ARBA" id="ARBA00008779"/>
    </source>
</evidence>
<feature type="domain" description="Sulfatase N-terminal" evidence="3">
    <location>
        <begin position="34"/>
        <end position="445"/>
    </location>
</feature>
<dbReference type="Pfam" id="PF00884">
    <property type="entry name" value="Sulfatase"/>
    <property type="match status" value="1"/>
</dbReference>
<dbReference type="SUPFAM" id="SSF53649">
    <property type="entry name" value="Alkaline phosphatase-like"/>
    <property type="match status" value="1"/>
</dbReference>
<protein>
    <submittedName>
        <fullName evidence="4">Arylsulfatase</fullName>
        <ecNumber evidence="4">3.1.6.1</ecNumber>
    </submittedName>
</protein>
<name>A0A517YK77_9BACT</name>
<dbReference type="InterPro" id="IPR000917">
    <property type="entry name" value="Sulfatase_N"/>
</dbReference>
<organism evidence="4 5">
    <name type="scientific">Anatilimnocola aggregata</name>
    <dbReference type="NCBI Taxonomy" id="2528021"/>
    <lineage>
        <taxon>Bacteria</taxon>
        <taxon>Pseudomonadati</taxon>
        <taxon>Planctomycetota</taxon>
        <taxon>Planctomycetia</taxon>
        <taxon>Pirellulales</taxon>
        <taxon>Pirellulaceae</taxon>
        <taxon>Anatilimnocola</taxon>
    </lineage>
</organism>